<dbReference type="RefSeq" id="WP_083160451.1">
    <property type="nucleotide sequence ID" value="NZ_MVHF01000002.1"/>
</dbReference>
<proteinExistence type="predicted"/>
<keyword evidence="2" id="KW-1185">Reference proteome</keyword>
<dbReference type="Proteomes" id="UP000192448">
    <property type="component" value="Unassembled WGS sequence"/>
</dbReference>
<evidence type="ECO:0000313" key="2">
    <source>
        <dbReference type="Proteomes" id="UP000192448"/>
    </source>
</evidence>
<dbReference type="InterPro" id="IPR029000">
    <property type="entry name" value="Cyclophilin-like_dom_sf"/>
</dbReference>
<accession>A0A1X0BA78</accession>
<dbReference type="AlphaFoldDB" id="A0A1X0BA78"/>
<dbReference type="SUPFAM" id="SSF50891">
    <property type="entry name" value="Cyclophilin-like"/>
    <property type="match status" value="1"/>
</dbReference>
<dbReference type="Pfam" id="PF12903">
    <property type="entry name" value="DUF3830"/>
    <property type="match status" value="1"/>
</dbReference>
<protein>
    <recommendedName>
        <fullName evidence="3">DUF3830 family protein</fullName>
    </recommendedName>
</protein>
<dbReference type="InterPro" id="IPR024532">
    <property type="entry name" value="DUF3830"/>
</dbReference>
<dbReference type="EMBL" id="MVHF01000002">
    <property type="protein sequence ID" value="ORA39242.1"/>
    <property type="molecule type" value="Genomic_DNA"/>
</dbReference>
<dbReference type="Gene3D" id="2.40.100.20">
    <property type="match status" value="1"/>
</dbReference>
<dbReference type="OrthoDB" id="8479268at2"/>
<name>A0A1X0BA78_9MYCO</name>
<evidence type="ECO:0000313" key="1">
    <source>
        <dbReference type="EMBL" id="ORA39242.1"/>
    </source>
</evidence>
<reference evidence="1 2" key="1">
    <citation type="submission" date="2017-02" db="EMBL/GenBank/DDBJ databases">
        <title>The new phylogeny of genus Mycobacterium.</title>
        <authorList>
            <person name="Tortoli E."/>
            <person name="Trovato A."/>
            <person name="Cirillo D.M."/>
        </authorList>
    </citation>
    <scope>NUCLEOTIDE SEQUENCE [LARGE SCALE GENOMIC DNA]</scope>
    <source>
        <strain evidence="1 2">RW6</strain>
    </source>
</reference>
<gene>
    <name evidence="1" type="ORF">BST13_02975</name>
</gene>
<sequence>MTDWWWTRRWEDWRGAAGTPVILQWDGGQARAYLFDEHTPKTVAAFLAALPLTVPVVHAAWSGDMMMSAADVAVHQSVPENHIRLPRIGDLGWDPEYGELTITYGTAECRLPSGENTITVFGSVSENLGELANLGRSTRFNGVTTIRIVHAEPASAAGDDPDTAGQSR</sequence>
<evidence type="ECO:0008006" key="3">
    <source>
        <dbReference type="Google" id="ProtNLM"/>
    </source>
</evidence>
<comment type="caution">
    <text evidence="1">The sequence shown here is derived from an EMBL/GenBank/DDBJ whole genome shotgun (WGS) entry which is preliminary data.</text>
</comment>
<organism evidence="1 2">
    <name type="scientific">Mycobacterium aquaticum</name>
    <dbReference type="NCBI Taxonomy" id="1927124"/>
    <lineage>
        <taxon>Bacteria</taxon>
        <taxon>Bacillati</taxon>
        <taxon>Actinomycetota</taxon>
        <taxon>Actinomycetes</taxon>
        <taxon>Mycobacteriales</taxon>
        <taxon>Mycobacteriaceae</taxon>
        <taxon>Mycobacterium</taxon>
    </lineage>
</organism>
<dbReference type="STRING" id="1927124.BST13_02975"/>